<sequence>MPLFMGKDKTQSELRGKFGGNTVNNVILSQGGHYFRHQTIVEVAVGAVDGDGVKEWNDVFHLQNSSASGLAPGPNKRRQNPLICHVPGQPHGGKRAMANLGMNLVGLHILYLGFLSGSSTHVCLRDRISPRKTGCSPVLVSAPPQRFRIQLRFR</sequence>
<gene>
    <name evidence="1" type="ORF">A9K55_008635</name>
</gene>
<protein>
    <submittedName>
        <fullName evidence="1">Uncharacterized protein</fullName>
    </submittedName>
</protein>
<reference evidence="1 2" key="1">
    <citation type="journal article" date="2017" name="BMC Genomics">
        <title>Chromosome level assembly and secondary metabolite potential of the parasitic fungus Cordyceps militaris.</title>
        <authorList>
            <person name="Kramer G.J."/>
            <person name="Nodwell J.R."/>
        </authorList>
    </citation>
    <scope>NUCLEOTIDE SEQUENCE [LARGE SCALE GENOMIC DNA]</scope>
    <source>
        <strain evidence="1 2">ATCC 34164</strain>
    </source>
</reference>
<dbReference type="Proteomes" id="UP000323067">
    <property type="component" value="Chromosome vii"/>
</dbReference>
<proteinExistence type="predicted"/>
<dbReference type="AlphaFoldDB" id="A0A2H4SGL6"/>
<organism evidence="1 2">
    <name type="scientific">Cordyceps militaris</name>
    <name type="common">Caterpillar fungus</name>
    <name type="synonym">Clavaria militaris</name>
    <dbReference type="NCBI Taxonomy" id="73501"/>
    <lineage>
        <taxon>Eukaryota</taxon>
        <taxon>Fungi</taxon>
        <taxon>Dikarya</taxon>
        <taxon>Ascomycota</taxon>
        <taxon>Pezizomycotina</taxon>
        <taxon>Sordariomycetes</taxon>
        <taxon>Hypocreomycetidae</taxon>
        <taxon>Hypocreales</taxon>
        <taxon>Cordycipitaceae</taxon>
        <taxon>Cordyceps</taxon>
    </lineage>
</organism>
<dbReference type="EMBL" id="CP023324">
    <property type="protein sequence ID" value="ATY62255.1"/>
    <property type="molecule type" value="Genomic_DNA"/>
</dbReference>
<accession>A0A2H4SGL6</accession>
<dbReference type="VEuPathDB" id="FungiDB:CCM_00833"/>
<evidence type="ECO:0000313" key="2">
    <source>
        <dbReference type="Proteomes" id="UP000323067"/>
    </source>
</evidence>
<dbReference type="VEuPathDB" id="FungiDB:A9K55_008635"/>
<evidence type="ECO:0000313" key="1">
    <source>
        <dbReference type="EMBL" id="ATY62255.1"/>
    </source>
</evidence>
<name>A0A2H4SGL6_CORMI</name>